<evidence type="ECO:0000313" key="5">
    <source>
        <dbReference type="Proteomes" id="UP001182303"/>
    </source>
</evidence>
<protein>
    <submittedName>
        <fullName evidence="4">N-acetyltransferase</fullName>
        <ecNumber evidence="4">2.3.1.-</ecNumber>
    </submittedName>
</protein>
<dbReference type="InterPro" id="IPR016181">
    <property type="entry name" value="Acyl_CoA_acyltransferase"/>
</dbReference>
<organism evidence="4 5">
    <name type="scientific">Clostridium sporogenes</name>
    <dbReference type="NCBI Taxonomy" id="1509"/>
    <lineage>
        <taxon>Bacteria</taxon>
        <taxon>Bacillati</taxon>
        <taxon>Bacillota</taxon>
        <taxon>Clostridia</taxon>
        <taxon>Eubacteriales</taxon>
        <taxon>Clostridiaceae</taxon>
        <taxon>Clostridium</taxon>
    </lineage>
</organism>
<evidence type="ECO:0000256" key="1">
    <source>
        <dbReference type="ARBA" id="ARBA00022679"/>
    </source>
</evidence>
<feature type="domain" description="N-acetyltransferase" evidence="3">
    <location>
        <begin position="1"/>
        <end position="143"/>
    </location>
</feature>
<proteinExistence type="predicted"/>
<gene>
    <name evidence="4" type="ORF">P9J83_02480</name>
</gene>
<reference evidence="4" key="1">
    <citation type="submission" date="2023-04" db="EMBL/GenBank/DDBJ databases">
        <title>Assessment of the microbiological origin of a defect in Grana Padano cheese.</title>
        <authorList>
            <person name="Zago M."/>
            <person name="Rossetti L."/>
            <person name="Bonvini B."/>
            <person name="Carminati D."/>
            <person name="Giraffa G."/>
        </authorList>
    </citation>
    <scope>NUCLEOTIDE SEQUENCE</scope>
    <source>
        <strain evidence="4">4990</strain>
    </source>
</reference>
<dbReference type="PANTHER" id="PTHR43800:SF1">
    <property type="entry name" value="PEPTIDYL-LYSINE N-ACETYLTRANSFERASE YJAB"/>
    <property type="match status" value="1"/>
</dbReference>
<dbReference type="GO" id="GO:0016747">
    <property type="term" value="F:acyltransferase activity, transferring groups other than amino-acyl groups"/>
    <property type="evidence" value="ECO:0007669"/>
    <property type="project" value="InterPro"/>
</dbReference>
<dbReference type="InterPro" id="IPR000182">
    <property type="entry name" value="GNAT_dom"/>
</dbReference>
<evidence type="ECO:0000313" key="4">
    <source>
        <dbReference type="EMBL" id="MDS1002367.1"/>
    </source>
</evidence>
<sequence length="145" mass="17296">MIKRLEKIEIEEVMDIWLKTNITAHSFIPKEYWIKNYNIVKEEYFPISKTFICKEENIIKGFISIIDSSFIGALFVLEEYQGQGIGKKLLNHCKSLYSNLELEVYIKNISSVNFYKYCGFTIKEEKKHEDSGFMEYIMTWEKNDF</sequence>
<evidence type="ECO:0000259" key="3">
    <source>
        <dbReference type="PROSITE" id="PS51186"/>
    </source>
</evidence>
<dbReference type="Pfam" id="PF13673">
    <property type="entry name" value="Acetyltransf_10"/>
    <property type="match status" value="1"/>
</dbReference>
<dbReference type="PROSITE" id="PS51186">
    <property type="entry name" value="GNAT"/>
    <property type="match status" value="1"/>
</dbReference>
<dbReference type="AlphaFoldDB" id="A0AAE4FJ56"/>
<dbReference type="CDD" id="cd04301">
    <property type="entry name" value="NAT_SF"/>
    <property type="match status" value="1"/>
</dbReference>
<dbReference type="Proteomes" id="UP001182303">
    <property type="component" value="Unassembled WGS sequence"/>
</dbReference>
<dbReference type="SUPFAM" id="SSF55729">
    <property type="entry name" value="Acyl-CoA N-acyltransferases (Nat)"/>
    <property type="match status" value="1"/>
</dbReference>
<dbReference type="NCBIfam" id="NF007853">
    <property type="entry name" value="PRK10562.1"/>
    <property type="match status" value="1"/>
</dbReference>
<comment type="caution">
    <text evidence="4">The sequence shown here is derived from an EMBL/GenBank/DDBJ whole genome shotgun (WGS) entry which is preliminary data.</text>
</comment>
<name>A0AAE4FJ56_CLOSG</name>
<dbReference type="RefSeq" id="WP_310942765.1">
    <property type="nucleotide sequence ID" value="NZ_JARUIS010000002.1"/>
</dbReference>
<dbReference type="EC" id="2.3.1.-" evidence="4"/>
<evidence type="ECO:0000256" key="2">
    <source>
        <dbReference type="ARBA" id="ARBA00023315"/>
    </source>
</evidence>
<accession>A0AAE4FJ56</accession>
<dbReference type="EMBL" id="JARUIS010000002">
    <property type="protein sequence ID" value="MDS1002367.1"/>
    <property type="molecule type" value="Genomic_DNA"/>
</dbReference>
<keyword evidence="2 4" id="KW-0012">Acyltransferase</keyword>
<dbReference type="Gene3D" id="3.40.630.30">
    <property type="match status" value="1"/>
</dbReference>
<keyword evidence="1 4" id="KW-0808">Transferase</keyword>
<dbReference type="PANTHER" id="PTHR43800">
    <property type="entry name" value="PEPTIDYL-LYSINE N-ACETYLTRANSFERASE YJAB"/>
    <property type="match status" value="1"/>
</dbReference>